<dbReference type="InterPro" id="IPR001841">
    <property type="entry name" value="Znf_RING"/>
</dbReference>
<dbReference type="OrthoDB" id="299997at2759"/>
<sequence length="884" mass="99464">MLPMQNAVRTPTDKTTFDKKVHTPPSVEQDATRPKLFKNLSGKVFRRTSLKSQSNTSLDSSGLFNKIGSSMSMKRSTPNPLNLSQPLTPPPSVKGKKKERQQHQQQLQTPYQRHQRDISRSSTSGSSGSSKTARLDSPIHLFSPLRPKSSTSSGIKPTNLKNSLKSASTSSGIISHPIMWTETVEDPYLEEDSPTYLCSISKNVSSVSTSAGRRRFVSEHCSMCAEGMNSIFPGETVVQMTCSHASHYECYLAMYEPHYREGKWPQCRTCHKVSKPVDEDVIHKMTSSLLTHRESTSSIIEQHLLDARLSDSAGSAMLDFTPRDQLITSADIFSDGFKTPLRIRRVSTNYENDDTELSYENLFGSGVSTSVGNYTNTAANESRRPSGDSGDDDDGDDQQDLRIEINSLRDNHYSITAQIPKDRHSKSCCKANPKRNQHVLQEKRILALQVESFVKSEVDSKDQFGSLSIFDQISYSTDGESWNHNTLVCFFEKCLILFDLFEMKTIGKIPMEQVCLVNRLSETTLIIDLKSRTLPEIYFAFPPHLKNHRSILEKWKFYLMQPEREPELEFMSDTAWEIFPEDMAPALKGIVCDDKQLACSQCAKPWENSAQEVPLQLIVCLSLCHGRGEDAVQCRQKILDGLRTLLESLSDRDLLGVVTVGRNGSGESGEFGSFVGTVSKNWSGWNEYIYDLETVDGPCFQTPLKEFNKVWETCYRLVSTSSSSFENGDQTQFSKQIILMTDDAGIQRQGAKNKFEEIIKNDYGFDVTRIPPSTSTVSRVENISTIVTNLHQKTFKDLEVTLQGDVIFKFGNMAPGEKKTLCGELKKDSLMRFARHSNNATRARIPYDAQWFNLRTLAGEKIHRFALYNNISRGIRTSHSCSSS</sequence>
<feature type="compositionally biased region" description="Polar residues" evidence="2">
    <location>
        <begin position="148"/>
        <end position="168"/>
    </location>
</feature>
<accession>A0A1Q3AKH5</accession>
<dbReference type="EMBL" id="BDGX01000053">
    <property type="protein sequence ID" value="GAV56229.1"/>
    <property type="molecule type" value="Genomic_DNA"/>
</dbReference>
<name>A0A1Q3AKH5_ZYGRO</name>
<feature type="compositionally biased region" description="Acidic residues" evidence="2">
    <location>
        <begin position="389"/>
        <end position="398"/>
    </location>
</feature>
<organism evidence="4 5">
    <name type="scientific">Zygosaccharomyces rouxii</name>
    <dbReference type="NCBI Taxonomy" id="4956"/>
    <lineage>
        <taxon>Eukaryota</taxon>
        <taxon>Fungi</taxon>
        <taxon>Dikarya</taxon>
        <taxon>Ascomycota</taxon>
        <taxon>Saccharomycotina</taxon>
        <taxon>Saccharomycetes</taxon>
        <taxon>Saccharomycetales</taxon>
        <taxon>Saccharomycetaceae</taxon>
        <taxon>Zygosaccharomyces</taxon>
    </lineage>
</organism>
<dbReference type="SUPFAM" id="SSF57850">
    <property type="entry name" value="RING/U-box"/>
    <property type="match status" value="1"/>
</dbReference>
<dbReference type="GO" id="GO:0008270">
    <property type="term" value="F:zinc ion binding"/>
    <property type="evidence" value="ECO:0007669"/>
    <property type="project" value="UniProtKB-KW"/>
</dbReference>
<feature type="compositionally biased region" description="Low complexity" evidence="2">
    <location>
        <begin position="120"/>
        <end position="130"/>
    </location>
</feature>
<feature type="region of interest" description="Disordered" evidence="2">
    <location>
        <begin position="69"/>
        <end position="168"/>
    </location>
</feature>
<feature type="compositionally biased region" description="Basic and acidic residues" evidence="2">
    <location>
        <begin position="11"/>
        <end position="21"/>
    </location>
</feature>
<dbReference type="AlphaFoldDB" id="A0A1Q3AKH5"/>
<proteinExistence type="predicted"/>
<evidence type="ECO:0000256" key="1">
    <source>
        <dbReference type="PROSITE-ProRule" id="PRU00175"/>
    </source>
</evidence>
<feature type="compositionally biased region" description="Polar residues" evidence="2">
    <location>
        <begin position="69"/>
        <end position="86"/>
    </location>
</feature>
<keyword evidence="1" id="KW-0863">Zinc-finger</keyword>
<feature type="region of interest" description="Disordered" evidence="2">
    <location>
        <begin position="1"/>
        <end position="35"/>
    </location>
</feature>
<keyword evidence="1" id="KW-0862">Zinc</keyword>
<keyword evidence="1" id="KW-0479">Metal-binding</keyword>
<evidence type="ECO:0000256" key="2">
    <source>
        <dbReference type="SAM" id="MobiDB-lite"/>
    </source>
</evidence>
<dbReference type="Proteomes" id="UP000187013">
    <property type="component" value="Unassembled WGS sequence"/>
</dbReference>
<evidence type="ECO:0000259" key="3">
    <source>
        <dbReference type="PROSITE" id="PS50089"/>
    </source>
</evidence>
<feature type="region of interest" description="Disordered" evidence="2">
    <location>
        <begin position="373"/>
        <end position="398"/>
    </location>
</feature>
<dbReference type="PROSITE" id="PS50089">
    <property type="entry name" value="ZF_RING_2"/>
    <property type="match status" value="1"/>
</dbReference>
<feature type="compositionally biased region" description="Low complexity" evidence="2">
    <location>
        <begin position="103"/>
        <end position="112"/>
    </location>
</feature>
<gene>
    <name evidence="4" type="ORF">ZYGR_0BA01350</name>
</gene>
<protein>
    <recommendedName>
        <fullName evidence="3">RING-type domain-containing protein</fullName>
    </recommendedName>
</protein>
<evidence type="ECO:0000313" key="4">
    <source>
        <dbReference type="EMBL" id="GAV56229.1"/>
    </source>
</evidence>
<comment type="caution">
    <text evidence="4">The sequence shown here is derived from an EMBL/GenBank/DDBJ whole genome shotgun (WGS) entry which is preliminary data.</text>
</comment>
<reference evidence="4 5" key="1">
    <citation type="submission" date="2016-08" db="EMBL/GenBank/DDBJ databases">
        <title>Draft genome sequence of allopolyploid Zygosaccharomyces rouxii.</title>
        <authorList>
            <person name="Watanabe J."/>
            <person name="Uehara K."/>
            <person name="Mogi Y."/>
            <person name="Tsukioka Y."/>
        </authorList>
    </citation>
    <scope>NUCLEOTIDE SEQUENCE [LARGE SCALE GENOMIC DNA]</scope>
    <source>
        <strain evidence="4 5">NBRC 110957</strain>
    </source>
</reference>
<evidence type="ECO:0000313" key="5">
    <source>
        <dbReference type="Proteomes" id="UP000187013"/>
    </source>
</evidence>
<feature type="domain" description="RING-type" evidence="3">
    <location>
        <begin position="221"/>
        <end position="271"/>
    </location>
</feature>